<dbReference type="PANTHER" id="PTHR47211:SF3">
    <property type="entry name" value="TRIHELIX TRANSCRIPTION FACTOR ASR3-LIKE"/>
    <property type="match status" value="1"/>
</dbReference>
<dbReference type="InterPro" id="IPR001005">
    <property type="entry name" value="SANT/Myb"/>
</dbReference>
<dbReference type="PANTHER" id="PTHR47211">
    <property type="entry name" value="TRIHELIX TRANSCRIPTION FACTOR ASR3"/>
    <property type="match status" value="1"/>
</dbReference>
<dbReference type="AlphaFoldDB" id="A0A9Q1QRU0"/>
<protein>
    <recommendedName>
        <fullName evidence="2">Myb-like domain-containing protein</fullName>
    </recommendedName>
</protein>
<name>A0A9Q1QRU0_9CARY</name>
<dbReference type="Gene3D" id="1.10.10.60">
    <property type="entry name" value="Homeodomain-like"/>
    <property type="match status" value="1"/>
</dbReference>
<dbReference type="PROSITE" id="PS50090">
    <property type="entry name" value="MYB_LIKE"/>
    <property type="match status" value="1"/>
</dbReference>
<feature type="region of interest" description="Disordered" evidence="1">
    <location>
        <begin position="171"/>
        <end position="206"/>
    </location>
</feature>
<proteinExistence type="predicted"/>
<keyword evidence="4" id="KW-1185">Reference proteome</keyword>
<feature type="region of interest" description="Disordered" evidence="1">
    <location>
        <begin position="1"/>
        <end position="69"/>
    </location>
</feature>
<feature type="compositionally biased region" description="Basic and acidic residues" evidence="1">
    <location>
        <begin position="13"/>
        <end position="37"/>
    </location>
</feature>
<comment type="caution">
    <text evidence="3">The sequence shown here is derived from an EMBL/GenBank/DDBJ whole genome shotgun (WGS) entry which is preliminary data.</text>
</comment>
<feature type="compositionally biased region" description="Polar residues" evidence="1">
    <location>
        <begin position="1"/>
        <end position="10"/>
    </location>
</feature>
<dbReference type="Proteomes" id="UP001153076">
    <property type="component" value="Unassembled WGS sequence"/>
</dbReference>
<accession>A0A9Q1QRU0</accession>
<dbReference type="OrthoDB" id="1865198at2759"/>
<evidence type="ECO:0000313" key="4">
    <source>
        <dbReference type="Proteomes" id="UP001153076"/>
    </source>
</evidence>
<dbReference type="EMBL" id="JAKOGI010000005">
    <property type="protein sequence ID" value="KAJ8452187.1"/>
    <property type="molecule type" value="Genomic_DNA"/>
</dbReference>
<sequence length="415" mass="47064">MVTETESNGQKPVLHEHHHQGSDEKGRRHPRWTREETLFLIQAKEITENTPHKGRKMTSASAGAGSENTEPKWVMISAQCKQQGVNRGPAQCRKRWSNLIGDYKKVKAWEDKLTEKSESFWVMRNDMRKERRLPVSFDREVFRVLEGRENGPPGLAVFPLPLQAVAAALVSDDGDDGEEEEEEAEEEPEPESGPEPEPECEPKEMVNDGHGVEIEDLLVSEFRREELGEEATVLGWKSEEKQTATNNVTNNVTDSPVKEFRSPEPISASKFNPFLLISSKSFSHMDQAEQHHQAFQNQKTQPSQEVILLINKKLTSFPNTTATGAFRESWPGISYWNSQERGKRPRLSTDGNQGNDKEDKIIRALKTNNKMLHDQLDVHNKNCQLDREQRKESNDALLAALGKLTDAIVKIAEKL</sequence>
<gene>
    <name evidence="3" type="ORF">Cgig2_005992</name>
</gene>
<dbReference type="Pfam" id="PF13837">
    <property type="entry name" value="Myb_DNA-bind_4"/>
    <property type="match status" value="1"/>
</dbReference>
<evidence type="ECO:0000256" key="1">
    <source>
        <dbReference type="SAM" id="MobiDB-lite"/>
    </source>
</evidence>
<evidence type="ECO:0000259" key="2">
    <source>
        <dbReference type="PROSITE" id="PS50090"/>
    </source>
</evidence>
<reference evidence="3" key="1">
    <citation type="submission" date="2022-04" db="EMBL/GenBank/DDBJ databases">
        <title>Carnegiea gigantea Genome sequencing and assembly v2.</title>
        <authorList>
            <person name="Copetti D."/>
            <person name="Sanderson M.J."/>
            <person name="Burquez A."/>
            <person name="Wojciechowski M.F."/>
        </authorList>
    </citation>
    <scope>NUCLEOTIDE SEQUENCE</scope>
    <source>
        <strain evidence="3">SGP5-SGP5p</strain>
        <tissue evidence="3">Aerial part</tissue>
    </source>
</reference>
<dbReference type="InterPro" id="IPR044822">
    <property type="entry name" value="Myb_DNA-bind_4"/>
</dbReference>
<organism evidence="3 4">
    <name type="scientific">Carnegiea gigantea</name>
    <dbReference type="NCBI Taxonomy" id="171969"/>
    <lineage>
        <taxon>Eukaryota</taxon>
        <taxon>Viridiplantae</taxon>
        <taxon>Streptophyta</taxon>
        <taxon>Embryophyta</taxon>
        <taxon>Tracheophyta</taxon>
        <taxon>Spermatophyta</taxon>
        <taxon>Magnoliopsida</taxon>
        <taxon>eudicotyledons</taxon>
        <taxon>Gunneridae</taxon>
        <taxon>Pentapetalae</taxon>
        <taxon>Caryophyllales</taxon>
        <taxon>Cactineae</taxon>
        <taxon>Cactaceae</taxon>
        <taxon>Cactoideae</taxon>
        <taxon>Echinocereeae</taxon>
        <taxon>Carnegiea</taxon>
    </lineage>
</organism>
<feature type="domain" description="Myb-like" evidence="2">
    <location>
        <begin position="24"/>
        <end position="100"/>
    </location>
</feature>
<feature type="compositionally biased region" description="Acidic residues" evidence="1">
    <location>
        <begin position="172"/>
        <end position="199"/>
    </location>
</feature>
<feature type="region of interest" description="Disordered" evidence="1">
    <location>
        <begin position="337"/>
        <end position="356"/>
    </location>
</feature>
<evidence type="ECO:0000313" key="3">
    <source>
        <dbReference type="EMBL" id="KAJ8452187.1"/>
    </source>
</evidence>